<evidence type="ECO:0008006" key="6">
    <source>
        <dbReference type="Google" id="ProtNLM"/>
    </source>
</evidence>
<evidence type="ECO:0000259" key="4">
    <source>
        <dbReference type="Pfam" id="PF13193"/>
    </source>
</evidence>
<dbReference type="Gene3D" id="3.40.50.12780">
    <property type="entry name" value="N-terminal domain of ligase-like"/>
    <property type="match status" value="1"/>
</dbReference>
<evidence type="ECO:0000256" key="1">
    <source>
        <dbReference type="ARBA" id="ARBA00006432"/>
    </source>
</evidence>
<evidence type="ECO:0000256" key="2">
    <source>
        <dbReference type="ARBA" id="ARBA00022598"/>
    </source>
</evidence>
<dbReference type="InterPro" id="IPR025110">
    <property type="entry name" value="AMP-bd_C"/>
</dbReference>
<dbReference type="PANTHER" id="PTHR43201:SF5">
    <property type="entry name" value="MEDIUM-CHAIN ACYL-COA LIGASE ACSF2, MITOCHONDRIAL"/>
    <property type="match status" value="1"/>
</dbReference>
<dbReference type="InterPro" id="IPR045851">
    <property type="entry name" value="AMP-bd_C_sf"/>
</dbReference>
<feature type="domain" description="AMP-binding enzyme C-terminal" evidence="4">
    <location>
        <begin position="421"/>
        <end position="495"/>
    </location>
</feature>
<dbReference type="InterPro" id="IPR000873">
    <property type="entry name" value="AMP-dep_synth/lig_dom"/>
</dbReference>
<dbReference type="FunFam" id="3.30.300.30:FF:000008">
    <property type="entry name" value="2,3-dihydroxybenzoate-AMP ligase"/>
    <property type="match status" value="1"/>
</dbReference>
<keyword evidence="2" id="KW-0436">Ligase</keyword>
<dbReference type="GO" id="GO:0006631">
    <property type="term" value="P:fatty acid metabolic process"/>
    <property type="evidence" value="ECO:0007669"/>
    <property type="project" value="TreeGrafter"/>
</dbReference>
<name>A0A381UJY1_9ZZZZ</name>
<protein>
    <recommendedName>
        <fullName evidence="6">AMP-dependent synthetase/ligase domain-containing protein</fullName>
    </recommendedName>
</protein>
<dbReference type="Gene3D" id="3.30.300.30">
    <property type="match status" value="1"/>
</dbReference>
<feature type="domain" description="AMP-dependent synthetase/ligase" evidence="3">
    <location>
        <begin position="7"/>
        <end position="371"/>
    </location>
</feature>
<organism evidence="5">
    <name type="scientific">marine metagenome</name>
    <dbReference type="NCBI Taxonomy" id="408172"/>
    <lineage>
        <taxon>unclassified sequences</taxon>
        <taxon>metagenomes</taxon>
        <taxon>ecological metagenomes</taxon>
    </lineage>
</organism>
<evidence type="ECO:0000259" key="3">
    <source>
        <dbReference type="Pfam" id="PF00501"/>
    </source>
</evidence>
<dbReference type="SUPFAM" id="SSF56801">
    <property type="entry name" value="Acetyl-CoA synthetase-like"/>
    <property type="match status" value="1"/>
</dbReference>
<dbReference type="GO" id="GO:0031956">
    <property type="term" value="F:medium-chain fatty acid-CoA ligase activity"/>
    <property type="evidence" value="ECO:0007669"/>
    <property type="project" value="TreeGrafter"/>
</dbReference>
<dbReference type="InterPro" id="IPR020845">
    <property type="entry name" value="AMP-binding_CS"/>
</dbReference>
<accession>A0A381UJY1</accession>
<comment type="similarity">
    <text evidence="1">Belongs to the ATP-dependent AMP-binding enzyme family.</text>
</comment>
<proteinExistence type="inferred from homology"/>
<dbReference type="Pfam" id="PF13193">
    <property type="entry name" value="AMP-binding_C"/>
    <property type="match status" value="1"/>
</dbReference>
<dbReference type="Pfam" id="PF00501">
    <property type="entry name" value="AMP-binding"/>
    <property type="match status" value="1"/>
</dbReference>
<sequence length="512" mass="56938">MNLARLLQRSANTFGERPALQVGTDLWCDYRALHERVTRMAGWLRRELSLDRGDRVALILRNCPEYVELLFACWHAGLTAVPINAKLHPREIHYILTQSGARACFTNPELESNVAEAAVGLQRLLEVIESTGRRYQQAIRSEPVPMEDTADDDVAWLFYTSGTTGQPKGAMLTHQNLLSMTRCYFADVDHIASSDCILHAAPMSHGSGLYVIPHVSVGAANVIPESGGFDNTETIELFARHHGITLFAAPTMVRRLSQDPAAAHSDHVGLKTIVYGGGPMYLADLDQAHTVFGHRLVQIYGQGESPMTITALSNWHHRDTTHPRHRQRLASAGTAQSEIQLCVTDSDDCPLSAGEVGEVVVKGKAVMRGYWRDPKNTADTLRNGWLHTGDLGSLDEDGFLTLTDRARDLIISGGSNIYPREVEEALLQHPGILEASVVGAPDREWGERVVAFVVARDHEPTVTELDSVCLEHMARFKRPREYHFVEELPKNNYGKVLKTELRLQLKDHENQS</sequence>
<dbReference type="InterPro" id="IPR042099">
    <property type="entry name" value="ANL_N_sf"/>
</dbReference>
<gene>
    <name evidence="5" type="ORF">METZ01_LOCUS80822</name>
</gene>
<evidence type="ECO:0000313" key="5">
    <source>
        <dbReference type="EMBL" id="SVA27968.1"/>
    </source>
</evidence>
<dbReference type="PROSITE" id="PS00455">
    <property type="entry name" value="AMP_BINDING"/>
    <property type="match status" value="1"/>
</dbReference>
<reference evidence="5" key="1">
    <citation type="submission" date="2018-05" db="EMBL/GenBank/DDBJ databases">
        <authorList>
            <person name="Lanie J.A."/>
            <person name="Ng W.-L."/>
            <person name="Kazmierczak K.M."/>
            <person name="Andrzejewski T.M."/>
            <person name="Davidsen T.M."/>
            <person name="Wayne K.J."/>
            <person name="Tettelin H."/>
            <person name="Glass J.I."/>
            <person name="Rusch D."/>
            <person name="Podicherti R."/>
            <person name="Tsui H.-C.T."/>
            <person name="Winkler M.E."/>
        </authorList>
    </citation>
    <scope>NUCLEOTIDE SEQUENCE</scope>
</reference>
<dbReference type="AlphaFoldDB" id="A0A381UJY1"/>
<dbReference type="PANTHER" id="PTHR43201">
    <property type="entry name" value="ACYL-COA SYNTHETASE"/>
    <property type="match status" value="1"/>
</dbReference>
<dbReference type="EMBL" id="UINC01006512">
    <property type="protein sequence ID" value="SVA27968.1"/>
    <property type="molecule type" value="Genomic_DNA"/>
</dbReference>